<proteinExistence type="predicted"/>
<comment type="caution">
    <text evidence="1">The sequence shown here is derived from an EMBL/GenBank/DDBJ whole genome shotgun (WGS) entry which is preliminary data.</text>
</comment>
<evidence type="ECO:0000313" key="2">
    <source>
        <dbReference type="Proteomes" id="UP001168972"/>
    </source>
</evidence>
<dbReference type="EMBL" id="JAQQBR010000001">
    <property type="protein sequence ID" value="KAK0182816.1"/>
    <property type="molecule type" value="Genomic_DNA"/>
</dbReference>
<sequence length="141" mass="17010">MDVHAMESLQKQLDILVEDKENCNPRIIKLIRFINMDRKEIERMKKAVRKPFPWDEFQIELARYLQSDHNLPASFTSDHLVAFLINMNKLRDAERRLINLQMKIIDELSRRLPNFIDDERYISLWNVTICRILFEIIAIIR</sequence>
<reference evidence="1" key="2">
    <citation type="submission" date="2023-03" db="EMBL/GenBank/DDBJ databases">
        <authorList>
            <person name="Inwood S.N."/>
            <person name="Skelly J.G."/>
            <person name="Guhlin J."/>
            <person name="Harrop T.W.R."/>
            <person name="Goldson S.G."/>
            <person name="Dearden P.K."/>
        </authorList>
    </citation>
    <scope>NUCLEOTIDE SEQUENCE</scope>
    <source>
        <strain evidence="1">Lincoln</strain>
        <tissue evidence="1">Whole body</tissue>
    </source>
</reference>
<protein>
    <submittedName>
        <fullName evidence="1">Uncharacterized protein</fullName>
    </submittedName>
</protein>
<keyword evidence="2" id="KW-1185">Reference proteome</keyword>
<dbReference type="EMBL" id="JAQQBR010000001">
    <property type="protein sequence ID" value="KAK0182815.1"/>
    <property type="molecule type" value="Genomic_DNA"/>
</dbReference>
<evidence type="ECO:0000313" key="1">
    <source>
        <dbReference type="EMBL" id="KAK0182815.1"/>
    </source>
</evidence>
<accession>A0AA39L2N3</accession>
<dbReference type="AlphaFoldDB" id="A0AA39L2N3"/>
<dbReference type="Proteomes" id="UP001168972">
    <property type="component" value="Unassembled WGS sequence"/>
</dbReference>
<organism evidence="1 2">
    <name type="scientific">Microctonus hyperodae</name>
    <name type="common">Parasitoid wasp</name>
    <dbReference type="NCBI Taxonomy" id="165561"/>
    <lineage>
        <taxon>Eukaryota</taxon>
        <taxon>Metazoa</taxon>
        <taxon>Ecdysozoa</taxon>
        <taxon>Arthropoda</taxon>
        <taxon>Hexapoda</taxon>
        <taxon>Insecta</taxon>
        <taxon>Pterygota</taxon>
        <taxon>Neoptera</taxon>
        <taxon>Endopterygota</taxon>
        <taxon>Hymenoptera</taxon>
        <taxon>Apocrita</taxon>
        <taxon>Ichneumonoidea</taxon>
        <taxon>Braconidae</taxon>
        <taxon>Euphorinae</taxon>
        <taxon>Microctonus</taxon>
    </lineage>
</organism>
<name>A0AA39L2N3_MICHY</name>
<gene>
    <name evidence="1" type="ORF">PV327_000912</name>
</gene>
<reference evidence="1" key="1">
    <citation type="journal article" date="2023" name="bioRxiv">
        <title>Scaffold-level genome assemblies of two parasitoid biocontrol wasps reveal the parthenogenesis mechanism and an associated novel virus.</title>
        <authorList>
            <person name="Inwood S."/>
            <person name="Skelly J."/>
            <person name="Guhlin J."/>
            <person name="Harrop T."/>
            <person name="Goldson S."/>
            <person name="Dearden P."/>
        </authorList>
    </citation>
    <scope>NUCLEOTIDE SEQUENCE</scope>
    <source>
        <strain evidence="1">Lincoln</strain>
        <tissue evidence="1">Whole body</tissue>
    </source>
</reference>